<feature type="region of interest" description="Disordered" evidence="1">
    <location>
        <begin position="173"/>
        <end position="253"/>
    </location>
</feature>
<gene>
    <name evidence="2" type="ordered locus">MLP_22740</name>
</gene>
<dbReference type="RefSeq" id="WP_013863160.1">
    <property type="nucleotide sequence ID" value="NC_015635.1"/>
</dbReference>
<evidence type="ECO:0000313" key="2">
    <source>
        <dbReference type="EMBL" id="BAK35288.1"/>
    </source>
</evidence>
<sequence>MTVDLVVERLRAVTPAGMARVAAEVLLRPAADLARDRRVLIVRRLRVDAADPAAARLKLVRLMERAVPGSDPTAPEAAAVVFDDLVDALMVITRDLAEGVAGDRWYWTSWLRRARSHGGSPLYGVWREHHAWLPAALRELATTSPEVVERAIGLLDDPEREVLGRLLPASALASERRSSRHEPSPAEPAVGHPADRRRPPPAAPYPHPGSGRRRRTQAGQAKSRPARPVRVVRQSPIPAPAQQPDRRAARTAPAGAAIRRAKHGRIAGFTPRPVDRARVGRAARPVPARRRPWHRSLANLVPPVRTGRPRVVPVRRPLAPARRSTDQFPVAAVPNPTTWSDGIATNHASALYLLHLVLRLGGEEAGYADLARFALWLLRHQPRRPRRLRDPLWPLLIALDEEPAAVPRGRPVWWRQAAAYLDDAGLDLDSFEQPGLVAVTRTHLDVVLGLDQIDFAVRMAGLDQDPGWVPQLGRVISFHFESS</sequence>
<dbReference type="eggNOG" id="COG3107">
    <property type="taxonomic scope" value="Bacteria"/>
</dbReference>
<evidence type="ECO:0000256" key="1">
    <source>
        <dbReference type="SAM" id="MobiDB-lite"/>
    </source>
</evidence>
<protein>
    <submittedName>
        <fullName evidence="2">Uncharacterized protein</fullName>
    </submittedName>
</protein>
<dbReference type="EMBL" id="AP012204">
    <property type="protein sequence ID" value="BAK35288.1"/>
    <property type="molecule type" value="Genomic_DNA"/>
</dbReference>
<dbReference type="Proteomes" id="UP000007947">
    <property type="component" value="Chromosome"/>
</dbReference>
<accession>F5XES2</accession>
<dbReference type="KEGG" id="mph:MLP_22740"/>
<evidence type="ECO:0000313" key="3">
    <source>
        <dbReference type="Proteomes" id="UP000007947"/>
    </source>
</evidence>
<organism evidence="2 3">
    <name type="scientific">Microlunatus phosphovorus (strain ATCC 700054 / DSM 10555 / JCM 9379 / NBRC 101784 / NCIMB 13414 / VKM Ac-1990 / NM-1)</name>
    <dbReference type="NCBI Taxonomy" id="1032480"/>
    <lineage>
        <taxon>Bacteria</taxon>
        <taxon>Bacillati</taxon>
        <taxon>Actinomycetota</taxon>
        <taxon>Actinomycetes</taxon>
        <taxon>Propionibacteriales</taxon>
        <taxon>Propionibacteriaceae</taxon>
        <taxon>Microlunatus</taxon>
    </lineage>
</organism>
<reference evidence="2 3" key="1">
    <citation type="submission" date="2011-05" db="EMBL/GenBank/DDBJ databases">
        <title>Whole genome sequence of Microlunatus phosphovorus NM-1.</title>
        <authorList>
            <person name="Hosoyama A."/>
            <person name="Sasaki K."/>
            <person name="Harada T."/>
            <person name="Igarashi R."/>
            <person name="Kawakoshi A."/>
            <person name="Sasagawa M."/>
            <person name="Fukada J."/>
            <person name="Nakamura S."/>
            <person name="Katano Y."/>
            <person name="Hanada S."/>
            <person name="Kamagata Y."/>
            <person name="Nakamura N."/>
            <person name="Yamazaki S."/>
            <person name="Fujita N."/>
        </authorList>
    </citation>
    <scope>NUCLEOTIDE SEQUENCE [LARGE SCALE GENOMIC DNA]</scope>
    <source>
        <strain evidence="3">ATCC 700054 / DSM 10555 / JCM 9379 / NBRC 101784 / NCIMB 13414 / VKM Ac-1990 / NM-1</strain>
    </source>
</reference>
<dbReference type="AlphaFoldDB" id="F5XES2"/>
<dbReference type="STRING" id="1032480.MLP_22740"/>
<proteinExistence type="predicted"/>
<dbReference type="OrthoDB" id="5525274at2"/>
<name>F5XES2_MICPN</name>
<keyword evidence="3" id="KW-1185">Reference proteome</keyword>
<feature type="compositionally biased region" description="Basic and acidic residues" evidence="1">
    <location>
        <begin position="174"/>
        <end position="184"/>
    </location>
</feature>
<dbReference type="HOGENOM" id="CLU_498680_0_0_11"/>